<dbReference type="GO" id="GO:0043524">
    <property type="term" value="P:negative regulation of neuron apoptotic process"/>
    <property type="evidence" value="ECO:0007669"/>
    <property type="project" value="InterPro"/>
</dbReference>
<evidence type="ECO:0000256" key="3">
    <source>
        <dbReference type="ARBA" id="ARBA00015150"/>
    </source>
</evidence>
<comment type="function">
    <text evidence="9">CNTF is a survival factor for various neuronal cell types. Seems to prevent the degeneration of motor axons after axotomy.</text>
</comment>
<keyword evidence="10" id="KW-0732">Signal</keyword>
<comment type="subcellular location">
    <subcellularLocation>
        <location evidence="1">Cytoplasm</location>
    </subcellularLocation>
</comment>
<evidence type="ECO:0000256" key="7">
    <source>
        <dbReference type="ARBA" id="ARBA00022902"/>
    </source>
</evidence>
<evidence type="ECO:0000256" key="9">
    <source>
        <dbReference type="ARBA" id="ARBA00025427"/>
    </source>
</evidence>
<keyword evidence="12" id="KW-1185">Reference proteome</keyword>
<comment type="similarity">
    <text evidence="2">Belongs to the CNTF family.</text>
</comment>
<evidence type="ECO:0000313" key="12">
    <source>
        <dbReference type="Proteomes" id="UP000264800"/>
    </source>
</evidence>
<keyword evidence="8" id="KW-0339">Growth factor</keyword>
<proteinExistence type="inferred from homology"/>
<dbReference type="GO" id="GO:0030154">
    <property type="term" value="P:cell differentiation"/>
    <property type="evidence" value="ECO:0007669"/>
    <property type="project" value="UniProtKB-KW"/>
</dbReference>
<sequence length="198" mass="23220">MLVLVCWGLVLPSPIRIQCDSEFQTCDKITNTVKHEAKELKDEYKKSHKLPDESVPVPDEVPSSTVIGSTISEKLQDIYTKNELFRLHLLKVKTYQKELLDKPDHLLHLLSNITIRLDHHLATIKKVLRCTDPHRPFPTSPPALKPEHKNDYQKKMYGWGVLVRLDEWSKEVLKVLKRKKSEWCVMKWFLLICGYWSH</sequence>
<evidence type="ECO:0000256" key="6">
    <source>
        <dbReference type="ARBA" id="ARBA00022782"/>
    </source>
</evidence>
<dbReference type="GO" id="GO:0070120">
    <property type="term" value="P:ciliary neurotrophic factor-mediated signaling pathway"/>
    <property type="evidence" value="ECO:0007669"/>
    <property type="project" value="InterPro"/>
</dbReference>
<dbReference type="PANTHER" id="PTHR15196:SF0">
    <property type="entry name" value="CILIARY NEUROTROPHIC FACTOR"/>
    <property type="match status" value="1"/>
</dbReference>
<evidence type="ECO:0000256" key="4">
    <source>
        <dbReference type="ARBA" id="ARBA00022473"/>
    </source>
</evidence>
<dbReference type="SUPFAM" id="SSF47266">
    <property type="entry name" value="4-helical cytokines"/>
    <property type="match status" value="1"/>
</dbReference>
<dbReference type="PANTHER" id="PTHR15196">
    <property type="entry name" value="CILIARY NEUROTROPHIC FACTOR"/>
    <property type="match status" value="1"/>
</dbReference>
<dbReference type="AlphaFoldDB" id="A0A3Q3A5B3"/>
<protein>
    <recommendedName>
        <fullName evidence="3">Ciliary neurotrophic factor</fullName>
    </recommendedName>
</protein>
<evidence type="ECO:0000256" key="1">
    <source>
        <dbReference type="ARBA" id="ARBA00004496"/>
    </source>
</evidence>
<reference evidence="11" key="1">
    <citation type="submission" date="2025-08" db="UniProtKB">
        <authorList>
            <consortium name="Ensembl"/>
        </authorList>
    </citation>
    <scope>IDENTIFICATION</scope>
</reference>
<dbReference type="InterPro" id="IPR009079">
    <property type="entry name" value="4_helix_cytokine-like_core"/>
</dbReference>
<dbReference type="GeneTree" id="ENSGT00940000177649"/>
<organism evidence="11 12">
    <name type="scientific">Kryptolebias marmoratus</name>
    <name type="common">Mangrove killifish</name>
    <name type="synonym">Rivulus marmoratus</name>
    <dbReference type="NCBI Taxonomy" id="37003"/>
    <lineage>
        <taxon>Eukaryota</taxon>
        <taxon>Metazoa</taxon>
        <taxon>Chordata</taxon>
        <taxon>Craniata</taxon>
        <taxon>Vertebrata</taxon>
        <taxon>Euteleostomi</taxon>
        <taxon>Actinopterygii</taxon>
        <taxon>Neopterygii</taxon>
        <taxon>Teleostei</taxon>
        <taxon>Neoteleostei</taxon>
        <taxon>Acanthomorphata</taxon>
        <taxon>Ovalentaria</taxon>
        <taxon>Atherinomorphae</taxon>
        <taxon>Cyprinodontiformes</taxon>
        <taxon>Rivulidae</taxon>
        <taxon>Kryptolebias</taxon>
    </lineage>
</organism>
<keyword evidence="4" id="KW-0217">Developmental protein</keyword>
<dbReference type="GO" id="GO:0005127">
    <property type="term" value="F:ciliary neurotrophic factor receptor binding"/>
    <property type="evidence" value="ECO:0007669"/>
    <property type="project" value="InterPro"/>
</dbReference>
<dbReference type="Ensembl" id="ENSKMAT00000011664.1">
    <property type="protein sequence ID" value="ENSKMAP00000011486.1"/>
    <property type="gene ID" value="ENSKMAG00000008643.1"/>
</dbReference>
<name>A0A3Q3A5B3_KRYMA</name>
<evidence type="ECO:0000256" key="2">
    <source>
        <dbReference type="ARBA" id="ARBA00007988"/>
    </source>
</evidence>
<dbReference type="GO" id="GO:0007399">
    <property type="term" value="P:nervous system development"/>
    <property type="evidence" value="ECO:0007669"/>
    <property type="project" value="UniProtKB-KW"/>
</dbReference>
<dbReference type="GO" id="GO:0008083">
    <property type="term" value="F:growth factor activity"/>
    <property type="evidence" value="ECO:0007669"/>
    <property type="project" value="UniProtKB-KW"/>
</dbReference>
<dbReference type="Gene3D" id="1.20.1250.10">
    <property type="match status" value="1"/>
</dbReference>
<reference evidence="11" key="2">
    <citation type="submission" date="2025-09" db="UniProtKB">
        <authorList>
            <consortium name="Ensembl"/>
        </authorList>
    </citation>
    <scope>IDENTIFICATION</scope>
</reference>
<keyword evidence="5" id="KW-0963">Cytoplasm</keyword>
<keyword evidence="7" id="KW-0524">Neurogenesis</keyword>
<dbReference type="InterPro" id="IPR000151">
    <property type="entry name" value="Ciliary_neurotrophic_fac_CNTF"/>
</dbReference>
<feature type="signal peptide" evidence="10">
    <location>
        <begin position="1"/>
        <end position="17"/>
    </location>
</feature>
<keyword evidence="6" id="KW-0221">Differentiation</keyword>
<dbReference type="GO" id="GO:0005737">
    <property type="term" value="C:cytoplasm"/>
    <property type="evidence" value="ECO:0007669"/>
    <property type="project" value="UniProtKB-SubCell"/>
</dbReference>
<dbReference type="Proteomes" id="UP000264800">
    <property type="component" value="Unplaced"/>
</dbReference>
<evidence type="ECO:0000313" key="11">
    <source>
        <dbReference type="Ensembl" id="ENSKMAP00000011486.1"/>
    </source>
</evidence>
<feature type="chain" id="PRO_5018686116" description="Ciliary neurotrophic factor" evidence="10">
    <location>
        <begin position="18"/>
        <end position="198"/>
    </location>
</feature>
<evidence type="ECO:0000256" key="5">
    <source>
        <dbReference type="ARBA" id="ARBA00022490"/>
    </source>
</evidence>
<evidence type="ECO:0000256" key="10">
    <source>
        <dbReference type="SAM" id="SignalP"/>
    </source>
</evidence>
<dbReference type="OMA" id="KVECHIK"/>
<accession>A0A3Q3A5B3</accession>
<evidence type="ECO:0000256" key="8">
    <source>
        <dbReference type="ARBA" id="ARBA00023030"/>
    </source>
</evidence>